<dbReference type="PANTHER" id="PTHR43479:SF11">
    <property type="entry name" value="ACREF_ENVCD OPERON REPRESSOR-RELATED"/>
    <property type="match status" value="1"/>
</dbReference>
<sequence length="196" mass="22197">MDAKREAILKAAEETFSTFGYKGTSVDKIAKFAKVGKGTIYNYFETKEDILLEIINVIIREMKEKADEVIQPELPVFINFHNAISEILNYREVHALLRTMAKEIDWTGSPLVANALKKIETEAIQYLASLLQQAIKANKIEPCETEMTAFLIFKLYIAVVTEWAPQHSLSDDQLAGILENSIMNGLITERQAEENQ</sequence>
<evidence type="ECO:0000256" key="5">
    <source>
        <dbReference type="PROSITE-ProRule" id="PRU00335"/>
    </source>
</evidence>
<evidence type="ECO:0000313" key="8">
    <source>
        <dbReference type="Proteomes" id="UP001139179"/>
    </source>
</evidence>
<feature type="DNA-binding region" description="H-T-H motif" evidence="5">
    <location>
        <begin position="25"/>
        <end position="44"/>
    </location>
</feature>
<dbReference type="AlphaFoldDB" id="A0A9X2DU82"/>
<evidence type="ECO:0000313" key="7">
    <source>
        <dbReference type="EMBL" id="MCM3715617.1"/>
    </source>
</evidence>
<dbReference type="PROSITE" id="PS50977">
    <property type="entry name" value="HTH_TETR_2"/>
    <property type="match status" value="1"/>
</dbReference>
<keyword evidence="3 5" id="KW-0238">DNA-binding</keyword>
<comment type="caution">
    <text evidence="7">The sequence shown here is derived from an EMBL/GenBank/DDBJ whole genome shotgun (WGS) entry which is preliminary data.</text>
</comment>
<keyword evidence="4" id="KW-0804">Transcription</keyword>
<dbReference type="InterPro" id="IPR023772">
    <property type="entry name" value="DNA-bd_HTH_TetR-type_CS"/>
</dbReference>
<dbReference type="PROSITE" id="PS01081">
    <property type="entry name" value="HTH_TETR_1"/>
    <property type="match status" value="1"/>
</dbReference>
<dbReference type="InterPro" id="IPR009057">
    <property type="entry name" value="Homeodomain-like_sf"/>
</dbReference>
<evidence type="ECO:0000256" key="1">
    <source>
        <dbReference type="ARBA" id="ARBA00022491"/>
    </source>
</evidence>
<accession>A0A9X2DU82</accession>
<dbReference type="Pfam" id="PF00440">
    <property type="entry name" value="TetR_N"/>
    <property type="match status" value="1"/>
</dbReference>
<dbReference type="SUPFAM" id="SSF46689">
    <property type="entry name" value="Homeodomain-like"/>
    <property type="match status" value="1"/>
</dbReference>
<proteinExistence type="predicted"/>
<dbReference type="InterPro" id="IPR050624">
    <property type="entry name" value="HTH-type_Tx_Regulator"/>
</dbReference>
<evidence type="ECO:0000259" key="6">
    <source>
        <dbReference type="PROSITE" id="PS50977"/>
    </source>
</evidence>
<name>A0A9X2DU82_9BACI</name>
<organism evidence="7 8">
    <name type="scientific">Halalkalibacter oceani</name>
    <dbReference type="NCBI Taxonomy" id="1653776"/>
    <lineage>
        <taxon>Bacteria</taxon>
        <taxon>Bacillati</taxon>
        <taxon>Bacillota</taxon>
        <taxon>Bacilli</taxon>
        <taxon>Bacillales</taxon>
        <taxon>Bacillaceae</taxon>
        <taxon>Halalkalibacter</taxon>
    </lineage>
</organism>
<dbReference type="InterPro" id="IPR001647">
    <property type="entry name" value="HTH_TetR"/>
</dbReference>
<reference evidence="7" key="1">
    <citation type="submission" date="2022-05" db="EMBL/GenBank/DDBJ databases">
        <title>Comparative Genomics of Spacecraft Associated Microbes.</title>
        <authorList>
            <person name="Tran M.T."/>
            <person name="Wright A."/>
            <person name="Seuylemezian A."/>
            <person name="Eisen J."/>
            <person name="Coil D."/>
        </authorList>
    </citation>
    <scope>NUCLEOTIDE SEQUENCE</scope>
    <source>
        <strain evidence="7">214.1.1</strain>
    </source>
</reference>
<dbReference type="FunFam" id="1.10.10.60:FF:000141">
    <property type="entry name" value="TetR family transcriptional regulator"/>
    <property type="match status" value="1"/>
</dbReference>
<evidence type="ECO:0000256" key="3">
    <source>
        <dbReference type="ARBA" id="ARBA00023125"/>
    </source>
</evidence>
<dbReference type="GO" id="GO:0003677">
    <property type="term" value="F:DNA binding"/>
    <property type="evidence" value="ECO:0007669"/>
    <property type="project" value="UniProtKB-UniRule"/>
</dbReference>
<keyword evidence="8" id="KW-1185">Reference proteome</keyword>
<dbReference type="EMBL" id="JAMBOL010000018">
    <property type="protein sequence ID" value="MCM3715617.1"/>
    <property type="molecule type" value="Genomic_DNA"/>
</dbReference>
<dbReference type="PRINTS" id="PR00455">
    <property type="entry name" value="HTHTETR"/>
</dbReference>
<dbReference type="Gene3D" id="1.10.357.10">
    <property type="entry name" value="Tetracycline Repressor, domain 2"/>
    <property type="match status" value="1"/>
</dbReference>
<dbReference type="SUPFAM" id="SSF48498">
    <property type="entry name" value="Tetracyclin repressor-like, C-terminal domain"/>
    <property type="match status" value="1"/>
</dbReference>
<dbReference type="GO" id="GO:0045892">
    <property type="term" value="P:negative regulation of DNA-templated transcription"/>
    <property type="evidence" value="ECO:0007669"/>
    <property type="project" value="UniProtKB-ARBA"/>
</dbReference>
<dbReference type="InterPro" id="IPR036271">
    <property type="entry name" value="Tet_transcr_reg_TetR-rel_C_sf"/>
</dbReference>
<keyword evidence="2" id="KW-0805">Transcription regulation</keyword>
<gene>
    <name evidence="7" type="ORF">M3202_16240</name>
</gene>
<dbReference type="Proteomes" id="UP001139179">
    <property type="component" value="Unassembled WGS sequence"/>
</dbReference>
<keyword evidence="1" id="KW-0678">Repressor</keyword>
<evidence type="ECO:0000256" key="2">
    <source>
        <dbReference type="ARBA" id="ARBA00023015"/>
    </source>
</evidence>
<dbReference type="RefSeq" id="WP_251224351.1">
    <property type="nucleotide sequence ID" value="NZ_JAMBOL010000018.1"/>
</dbReference>
<protein>
    <submittedName>
        <fullName evidence="7">TetR/AcrR family transcriptional regulator</fullName>
    </submittedName>
</protein>
<feature type="domain" description="HTH tetR-type" evidence="6">
    <location>
        <begin position="2"/>
        <end position="62"/>
    </location>
</feature>
<evidence type="ECO:0000256" key="4">
    <source>
        <dbReference type="ARBA" id="ARBA00023163"/>
    </source>
</evidence>
<dbReference type="PANTHER" id="PTHR43479">
    <property type="entry name" value="ACREF/ENVCD OPERON REPRESSOR-RELATED"/>
    <property type="match status" value="1"/>
</dbReference>